<dbReference type="PROSITE" id="PS50929">
    <property type="entry name" value="ABC_TM1F"/>
    <property type="match status" value="1"/>
</dbReference>
<feature type="transmembrane region" description="Helical" evidence="9">
    <location>
        <begin position="516"/>
        <end position="536"/>
    </location>
</feature>
<feature type="transmembrane region" description="Helical" evidence="9">
    <location>
        <begin position="418"/>
        <end position="441"/>
    </location>
</feature>
<dbReference type="SMART" id="SM00368">
    <property type="entry name" value="LRR_RI"/>
    <property type="match status" value="2"/>
</dbReference>
<feature type="transmembrane region" description="Helical" evidence="9">
    <location>
        <begin position="542"/>
        <end position="561"/>
    </location>
</feature>
<dbReference type="InterPro" id="IPR001611">
    <property type="entry name" value="Leu-rich_rpt"/>
</dbReference>
<keyword evidence="13" id="KW-1185">Reference proteome</keyword>
<dbReference type="InterPro" id="IPR036640">
    <property type="entry name" value="ABC1_TM_sf"/>
</dbReference>
<comment type="caution">
    <text evidence="12">The sequence shown here is derived from an EMBL/GenBank/DDBJ whole genome shotgun (WGS) entry which is preliminary data.</text>
</comment>
<dbReference type="PANTHER" id="PTHR24223">
    <property type="entry name" value="ATP-BINDING CASSETTE SUB-FAMILY C"/>
    <property type="match status" value="1"/>
</dbReference>
<dbReference type="Proteomes" id="UP000734854">
    <property type="component" value="Unassembled WGS sequence"/>
</dbReference>
<evidence type="ECO:0000256" key="7">
    <source>
        <dbReference type="ARBA" id="ARBA00023136"/>
    </source>
</evidence>
<dbReference type="Gene3D" id="1.20.1560.10">
    <property type="entry name" value="ABC transporter type 1, transmembrane domain"/>
    <property type="match status" value="2"/>
</dbReference>
<feature type="transmembrane region" description="Helical" evidence="9">
    <location>
        <begin position="472"/>
        <end position="495"/>
    </location>
</feature>
<dbReference type="InterPro" id="IPR017871">
    <property type="entry name" value="ABC_transporter-like_CS"/>
</dbReference>
<evidence type="ECO:0000256" key="3">
    <source>
        <dbReference type="ARBA" id="ARBA00022692"/>
    </source>
</evidence>
<evidence type="ECO:0000256" key="9">
    <source>
        <dbReference type="SAM" id="Phobius"/>
    </source>
</evidence>
<dbReference type="InterPro" id="IPR032675">
    <property type="entry name" value="LRR_dom_sf"/>
</dbReference>
<feature type="domain" description="ABC transporter" evidence="10">
    <location>
        <begin position="149"/>
        <end position="375"/>
    </location>
</feature>
<dbReference type="InterPro" id="IPR036322">
    <property type="entry name" value="WD40_repeat_dom_sf"/>
</dbReference>
<keyword evidence="3 9" id="KW-0812">Transmembrane</keyword>
<evidence type="ECO:0008006" key="14">
    <source>
        <dbReference type="Google" id="ProtNLM"/>
    </source>
</evidence>
<dbReference type="EMBL" id="JACMSC010000011">
    <property type="protein sequence ID" value="KAG6499462.1"/>
    <property type="molecule type" value="Genomic_DNA"/>
</dbReference>
<dbReference type="InterPro" id="IPR003439">
    <property type="entry name" value="ABC_transporter-like_ATP-bd"/>
</dbReference>
<proteinExistence type="predicted"/>
<evidence type="ECO:0000256" key="6">
    <source>
        <dbReference type="ARBA" id="ARBA00022989"/>
    </source>
</evidence>
<gene>
    <name evidence="12" type="ORF">ZIOFF_039250</name>
</gene>
<evidence type="ECO:0000313" key="12">
    <source>
        <dbReference type="EMBL" id="KAG6499462.1"/>
    </source>
</evidence>
<dbReference type="GO" id="GO:0005524">
    <property type="term" value="F:ATP binding"/>
    <property type="evidence" value="ECO:0007669"/>
    <property type="project" value="UniProtKB-KW"/>
</dbReference>
<evidence type="ECO:0000256" key="1">
    <source>
        <dbReference type="ARBA" id="ARBA00004141"/>
    </source>
</evidence>
<evidence type="ECO:0000259" key="10">
    <source>
        <dbReference type="PROSITE" id="PS50893"/>
    </source>
</evidence>
<evidence type="ECO:0000256" key="8">
    <source>
        <dbReference type="SAM" id="MobiDB-lite"/>
    </source>
</evidence>
<feature type="transmembrane region" description="Helical" evidence="9">
    <location>
        <begin position="54"/>
        <end position="82"/>
    </location>
</feature>
<dbReference type="SUPFAM" id="SSF52540">
    <property type="entry name" value="P-loop containing nucleoside triphosphate hydrolases"/>
    <property type="match status" value="1"/>
</dbReference>
<dbReference type="InterPro" id="IPR050173">
    <property type="entry name" value="ABC_transporter_C-like"/>
</dbReference>
<dbReference type="FunFam" id="3.40.50.300:FF:000997">
    <property type="entry name" value="Multidrug resistance-associated protein 1"/>
    <property type="match status" value="1"/>
</dbReference>
<dbReference type="PROSITE" id="PS00211">
    <property type="entry name" value="ABC_TRANSPORTER_1"/>
    <property type="match status" value="1"/>
</dbReference>
<feature type="region of interest" description="Disordered" evidence="8">
    <location>
        <begin position="24"/>
        <end position="43"/>
    </location>
</feature>
<keyword evidence="7 9" id="KW-0472">Membrane</keyword>
<keyword evidence="2" id="KW-0813">Transport</keyword>
<dbReference type="GO" id="GO:0016887">
    <property type="term" value="F:ATP hydrolysis activity"/>
    <property type="evidence" value="ECO:0007669"/>
    <property type="project" value="InterPro"/>
</dbReference>
<dbReference type="CDD" id="cd03250">
    <property type="entry name" value="ABCC_MRP_domain1"/>
    <property type="match status" value="1"/>
</dbReference>
<dbReference type="PANTHER" id="PTHR24223:SF181">
    <property type="entry name" value="ABC TRANSPORTER C FAMILY MEMBER 3"/>
    <property type="match status" value="1"/>
</dbReference>
<evidence type="ECO:0000259" key="11">
    <source>
        <dbReference type="PROSITE" id="PS50929"/>
    </source>
</evidence>
<evidence type="ECO:0000256" key="2">
    <source>
        <dbReference type="ARBA" id="ARBA00022448"/>
    </source>
</evidence>
<dbReference type="Gene3D" id="3.40.50.300">
    <property type="entry name" value="P-loop containing nucleotide triphosphate hydrolases"/>
    <property type="match status" value="1"/>
</dbReference>
<keyword evidence="5" id="KW-0067">ATP-binding</keyword>
<dbReference type="SUPFAM" id="SSF90123">
    <property type="entry name" value="ABC transporter transmembrane region"/>
    <property type="match status" value="2"/>
</dbReference>
<organism evidence="12 13">
    <name type="scientific">Zingiber officinale</name>
    <name type="common">Ginger</name>
    <name type="synonym">Amomum zingiber</name>
    <dbReference type="NCBI Taxonomy" id="94328"/>
    <lineage>
        <taxon>Eukaryota</taxon>
        <taxon>Viridiplantae</taxon>
        <taxon>Streptophyta</taxon>
        <taxon>Embryophyta</taxon>
        <taxon>Tracheophyta</taxon>
        <taxon>Spermatophyta</taxon>
        <taxon>Magnoliopsida</taxon>
        <taxon>Liliopsida</taxon>
        <taxon>Zingiberales</taxon>
        <taxon>Zingiberaceae</taxon>
        <taxon>Zingiber</taxon>
    </lineage>
</organism>
<keyword evidence="4" id="KW-0547">Nucleotide-binding</keyword>
<dbReference type="GO" id="GO:0016020">
    <property type="term" value="C:membrane"/>
    <property type="evidence" value="ECO:0007669"/>
    <property type="project" value="UniProtKB-SubCell"/>
</dbReference>
<accession>A0A8J5G6L1</accession>
<sequence>MLNLLSDEFLVSARRGAVAVNPKLGHASSATGGRDSATDDGRDSARAKRQRRGFFSSCFLVSGFSVFFVAVITFGFCMLVGIPLSSGKVLSALATFRVLQEPIYNLPDTISMIIQTKVSLDRIASFLRLEELHSDISERLPSGTSEIAVEVVNGTFSWNHSSDSPTLNDLNFKVLRCMEVAVCGTVGSRKSSLLSSLLGEVPKISGSVRLCGTTAYVPQSPWIQSGKIQDNILFSREMDHEKYDKVLEACSLKKDLEILAFGDQTVIGERGINLSGGQKQRIQIARALYYDADIFLFDDPFSAVDAHTGTHLFKCMKDGRVVQAGKYYDMLMLGTEFRELVTDHKEALAALDSIELGSVAPDNNAQVGNSDTKIGLGSPSHGVNNDTQNCLADETYSQKGQLFQEEEREKGRVGFWVYWKYVTMVYGGALVPLILLAQVLLQVFQIGSNYWMAWAARVSEDEQPPVTGSMLIYVYVALAVGSSFCILMRAMLLVTAGYKTATYVASTDQNAVDTDIPTRIGAVAFNFIQLVGIVAVMSQVAWQVFIVFIPVIVTCLWYQVLVSPIKANRQMIALTETRNGWNLRSPLDLGTARELSRLNGVCKAPIIQHYKAIKVSKTMWLISQKIVQEEFYVLNSLLALGSNAVHKLWQWPCDERNPSGKSIASVAPQLRQPPNGILMTNERSDNNPEEATACIALSKNDSYTTSASGGKVSLLNMWTFKVITTFMPTPPVATSLAFHPADNNMIAAGMEDSSILIYNIRIDEVNGCIQELQLNSSGIGDEGARVIADMLKENQTLRVLELNNNMIEYSGFASLAGALVENKAIRSIHLKLIRLTHT</sequence>
<evidence type="ECO:0000256" key="5">
    <source>
        <dbReference type="ARBA" id="ARBA00022840"/>
    </source>
</evidence>
<feature type="domain" description="ABC transmembrane type-1" evidence="11">
    <location>
        <begin position="433"/>
        <end position="580"/>
    </location>
</feature>
<protein>
    <recommendedName>
        <fullName evidence="14">ABC transporter C family member 3</fullName>
    </recommendedName>
</protein>
<dbReference type="PROSITE" id="PS50893">
    <property type="entry name" value="ABC_TRANSPORTER_2"/>
    <property type="match status" value="1"/>
</dbReference>
<dbReference type="Gene3D" id="3.80.10.10">
    <property type="entry name" value="Ribonuclease Inhibitor"/>
    <property type="match status" value="1"/>
</dbReference>
<dbReference type="InterPro" id="IPR027417">
    <property type="entry name" value="P-loop_NTPase"/>
</dbReference>
<evidence type="ECO:0000313" key="13">
    <source>
        <dbReference type="Proteomes" id="UP000734854"/>
    </source>
</evidence>
<dbReference type="Pfam" id="PF13516">
    <property type="entry name" value="LRR_6"/>
    <property type="match status" value="1"/>
</dbReference>
<keyword evidence="6 9" id="KW-1133">Transmembrane helix</keyword>
<dbReference type="GO" id="GO:0140359">
    <property type="term" value="F:ABC-type transporter activity"/>
    <property type="evidence" value="ECO:0007669"/>
    <property type="project" value="InterPro"/>
</dbReference>
<dbReference type="AlphaFoldDB" id="A0A8J5G6L1"/>
<evidence type="ECO:0000256" key="4">
    <source>
        <dbReference type="ARBA" id="ARBA00022741"/>
    </source>
</evidence>
<dbReference type="SUPFAM" id="SSF50978">
    <property type="entry name" value="WD40 repeat-like"/>
    <property type="match status" value="1"/>
</dbReference>
<dbReference type="InterPro" id="IPR011527">
    <property type="entry name" value="ABC1_TM_dom"/>
</dbReference>
<comment type="subcellular location">
    <subcellularLocation>
        <location evidence="1">Membrane</location>
        <topology evidence="1">Multi-pass membrane protein</topology>
    </subcellularLocation>
</comment>
<reference evidence="12 13" key="1">
    <citation type="submission" date="2020-08" db="EMBL/GenBank/DDBJ databases">
        <title>Plant Genome Project.</title>
        <authorList>
            <person name="Zhang R.-G."/>
        </authorList>
    </citation>
    <scope>NUCLEOTIDE SEQUENCE [LARGE SCALE GENOMIC DNA]</scope>
    <source>
        <tissue evidence="12">Rhizome</tissue>
    </source>
</reference>
<dbReference type="Pfam" id="PF00005">
    <property type="entry name" value="ABC_tran"/>
    <property type="match status" value="1"/>
</dbReference>
<name>A0A8J5G6L1_ZINOF</name>
<dbReference type="SUPFAM" id="SSF52047">
    <property type="entry name" value="RNI-like"/>
    <property type="match status" value="1"/>
</dbReference>